<dbReference type="AlphaFoldDB" id="A0A0G4HBC3"/>
<dbReference type="PANTHER" id="PTHR43544">
    <property type="entry name" value="SHORT-CHAIN DEHYDROGENASE/REDUCTASE"/>
    <property type="match status" value="1"/>
</dbReference>
<keyword evidence="1" id="KW-0732">Signal</keyword>
<protein>
    <submittedName>
        <fullName evidence="2">Uncharacterized protein</fullName>
    </submittedName>
</protein>
<dbReference type="InterPro" id="IPR036291">
    <property type="entry name" value="NAD(P)-bd_dom_sf"/>
</dbReference>
<dbReference type="GO" id="GO:0016491">
    <property type="term" value="F:oxidoreductase activity"/>
    <property type="evidence" value="ECO:0007669"/>
    <property type="project" value="TreeGrafter"/>
</dbReference>
<proteinExistence type="predicted"/>
<dbReference type="Gene3D" id="3.40.50.720">
    <property type="entry name" value="NAD(P)-binding Rossmann-like Domain"/>
    <property type="match status" value="1"/>
</dbReference>
<dbReference type="SUPFAM" id="SSF51735">
    <property type="entry name" value="NAD(P)-binding Rossmann-fold domains"/>
    <property type="match status" value="1"/>
</dbReference>
<name>A0A0G4HBC3_9ALVE</name>
<dbReference type="Pfam" id="PF00106">
    <property type="entry name" value="adh_short"/>
    <property type="match status" value="1"/>
</dbReference>
<feature type="chain" id="PRO_5005191189" evidence="1">
    <location>
        <begin position="24"/>
        <end position="319"/>
    </location>
</feature>
<organism evidence="2">
    <name type="scientific">Chromera velia CCMP2878</name>
    <dbReference type="NCBI Taxonomy" id="1169474"/>
    <lineage>
        <taxon>Eukaryota</taxon>
        <taxon>Sar</taxon>
        <taxon>Alveolata</taxon>
        <taxon>Colpodellida</taxon>
        <taxon>Chromeraceae</taxon>
        <taxon>Chromera</taxon>
    </lineage>
</organism>
<reference evidence="2" key="1">
    <citation type="submission" date="2014-11" db="EMBL/GenBank/DDBJ databases">
        <authorList>
            <person name="Otto D Thomas"/>
            <person name="Naeem Raeece"/>
        </authorList>
    </citation>
    <scope>NUCLEOTIDE SEQUENCE</scope>
</reference>
<dbReference type="InterPro" id="IPR002347">
    <property type="entry name" value="SDR_fam"/>
</dbReference>
<dbReference type="CDD" id="cd05325">
    <property type="entry name" value="carb_red_sniffer_like_SDR_c"/>
    <property type="match status" value="1"/>
</dbReference>
<gene>
    <name evidence="2" type="ORF">Cvel_25923</name>
</gene>
<evidence type="ECO:0000313" key="2">
    <source>
        <dbReference type="EMBL" id="CEM41250.1"/>
    </source>
</evidence>
<dbReference type="VEuPathDB" id="CryptoDB:Cvel_25923"/>
<dbReference type="PhylomeDB" id="A0A0G4HBC3"/>
<dbReference type="EMBL" id="CDMZ01002199">
    <property type="protein sequence ID" value="CEM41250.1"/>
    <property type="molecule type" value="Genomic_DNA"/>
</dbReference>
<feature type="signal peptide" evidence="1">
    <location>
        <begin position="1"/>
        <end position="23"/>
    </location>
</feature>
<sequence length="319" mass="35429">MTMRTHTVGLGWLSLRTLTAVQAFVGHHIRPRLWQRTPPDSLRFTRRGLTSEAQTFRGESADALPPLESESTDVYVVSSCSRGVGNEFARQLLGRTQGKVIGFVRDVEGPGVASLQSAFPDRFHSVQVDICDQESVDRAKETVMQYTKKLKMLFNVAGVLGDGATVPGPERALSKIQREWLRHSLETNLISHVMVTQALAPLLKGKSGSPCKIANLSARVGSIGDNGLGGWYSYRMSKSALNMFTKTASIELRRQKCVVVSLHPGTTNTDLSVPFQKNVKPEKLFPRWYSVRCLLDVVWSAKEEESGRFFAYDGSEIPW</sequence>
<dbReference type="PANTHER" id="PTHR43544:SF12">
    <property type="entry name" value="NAD(P)-BINDING ROSSMANN-FOLD SUPERFAMILY PROTEIN"/>
    <property type="match status" value="1"/>
</dbReference>
<dbReference type="GO" id="GO:0005737">
    <property type="term" value="C:cytoplasm"/>
    <property type="evidence" value="ECO:0007669"/>
    <property type="project" value="TreeGrafter"/>
</dbReference>
<accession>A0A0G4HBC3</accession>
<dbReference type="PRINTS" id="PR00081">
    <property type="entry name" value="GDHRDH"/>
</dbReference>
<evidence type="ECO:0000256" key="1">
    <source>
        <dbReference type="SAM" id="SignalP"/>
    </source>
</evidence>
<dbReference type="InterPro" id="IPR051468">
    <property type="entry name" value="Fungal_SecMetab_SDRs"/>
</dbReference>